<reference evidence="1" key="1">
    <citation type="journal article" date="2018" name="Genome Biol.">
        <title>SKESA: strategic k-mer extension for scrupulous assemblies.</title>
        <authorList>
            <person name="Souvorov A."/>
            <person name="Agarwala R."/>
            <person name="Lipman D.J."/>
        </authorList>
    </citation>
    <scope>NUCLEOTIDE SEQUENCE</scope>
    <source>
        <strain evidence="1">1363-65</strain>
    </source>
</reference>
<comment type="caution">
    <text evidence="1">The sequence shown here is derived from an EMBL/GenBank/DDBJ whole genome shotgun (WGS) entry which is preliminary data.</text>
</comment>
<proteinExistence type="predicted"/>
<organism evidence="1">
    <name type="scientific">Salmonella enterica subsp. indica serovar 45:a:e,n,x</name>
    <dbReference type="NCBI Taxonomy" id="1307500"/>
    <lineage>
        <taxon>Bacteria</taxon>
        <taxon>Pseudomonadati</taxon>
        <taxon>Pseudomonadota</taxon>
        <taxon>Gammaproteobacteria</taxon>
        <taxon>Enterobacterales</taxon>
        <taxon>Enterobacteriaceae</taxon>
        <taxon>Salmonella</taxon>
    </lineage>
</organism>
<sequence length="76" mass="8746">MKLTVNDIRFSASGYVSAIAKVETSKPPFSMLTIEVAVPLKENNTLEQYKDELLEKAREQITKPYRDRLECLIKRS</sequence>
<protein>
    <recommendedName>
        <fullName evidence="2">DUF1327 domain-containing protein</fullName>
    </recommendedName>
</protein>
<dbReference type="EMBL" id="DAATDB010000028">
    <property type="protein sequence ID" value="HAE8103715.1"/>
    <property type="molecule type" value="Genomic_DNA"/>
</dbReference>
<gene>
    <name evidence="1" type="ORF">GNC09_003802</name>
</gene>
<evidence type="ECO:0000313" key="1">
    <source>
        <dbReference type="EMBL" id="HAE8103715.1"/>
    </source>
</evidence>
<name>A0A737EX18_SALER</name>
<dbReference type="AlphaFoldDB" id="A0A737EX18"/>
<evidence type="ECO:0008006" key="2">
    <source>
        <dbReference type="Google" id="ProtNLM"/>
    </source>
</evidence>
<reference evidence="1" key="2">
    <citation type="submission" date="2018-07" db="EMBL/GenBank/DDBJ databases">
        <authorList>
            <consortium name="NCBI Pathogen Detection Project"/>
        </authorList>
    </citation>
    <scope>NUCLEOTIDE SEQUENCE</scope>
    <source>
        <strain evidence="1">1363-65</strain>
    </source>
</reference>
<accession>A0A737EX18</accession>